<feature type="compositionally biased region" description="Basic and acidic residues" evidence="1">
    <location>
        <begin position="222"/>
        <end position="245"/>
    </location>
</feature>
<comment type="caution">
    <text evidence="2">The sequence shown here is derived from an EMBL/GenBank/DDBJ whole genome shotgun (WGS) entry which is preliminary data.</text>
</comment>
<feature type="compositionally biased region" description="Polar residues" evidence="1">
    <location>
        <begin position="280"/>
        <end position="289"/>
    </location>
</feature>
<evidence type="ECO:0000313" key="2">
    <source>
        <dbReference type="EMBL" id="KAK5082457.1"/>
    </source>
</evidence>
<keyword evidence="3" id="KW-1185">Reference proteome</keyword>
<protein>
    <submittedName>
        <fullName evidence="2">Uncharacterized protein</fullName>
    </submittedName>
</protein>
<feature type="compositionally biased region" description="Polar residues" evidence="1">
    <location>
        <begin position="31"/>
        <end position="40"/>
    </location>
</feature>
<feature type="compositionally biased region" description="Polar residues" evidence="1">
    <location>
        <begin position="308"/>
        <end position="322"/>
    </location>
</feature>
<evidence type="ECO:0000313" key="3">
    <source>
        <dbReference type="Proteomes" id="UP001309876"/>
    </source>
</evidence>
<proteinExistence type="predicted"/>
<feature type="region of interest" description="Disordered" evidence="1">
    <location>
        <begin position="1"/>
        <end position="149"/>
    </location>
</feature>
<feature type="compositionally biased region" description="Low complexity" evidence="1">
    <location>
        <begin position="46"/>
        <end position="69"/>
    </location>
</feature>
<reference evidence="2 3" key="1">
    <citation type="submission" date="2023-08" db="EMBL/GenBank/DDBJ databases">
        <title>Black Yeasts Isolated from many extreme environments.</title>
        <authorList>
            <person name="Coleine C."/>
            <person name="Stajich J.E."/>
            <person name="Selbmann L."/>
        </authorList>
    </citation>
    <scope>NUCLEOTIDE SEQUENCE [LARGE SCALE GENOMIC DNA]</scope>
    <source>
        <strain evidence="2 3">CCFEE 5910</strain>
    </source>
</reference>
<name>A0AAN7SVB9_9EURO</name>
<accession>A0AAN7SVB9</accession>
<dbReference type="EMBL" id="JAVRRJ010000008">
    <property type="protein sequence ID" value="KAK5082457.1"/>
    <property type="molecule type" value="Genomic_DNA"/>
</dbReference>
<evidence type="ECO:0000256" key="1">
    <source>
        <dbReference type="SAM" id="MobiDB-lite"/>
    </source>
</evidence>
<dbReference type="Proteomes" id="UP001309876">
    <property type="component" value="Unassembled WGS sequence"/>
</dbReference>
<organism evidence="2 3">
    <name type="scientific">Lithohypha guttulata</name>
    <dbReference type="NCBI Taxonomy" id="1690604"/>
    <lineage>
        <taxon>Eukaryota</taxon>
        <taxon>Fungi</taxon>
        <taxon>Dikarya</taxon>
        <taxon>Ascomycota</taxon>
        <taxon>Pezizomycotina</taxon>
        <taxon>Eurotiomycetes</taxon>
        <taxon>Chaetothyriomycetidae</taxon>
        <taxon>Chaetothyriales</taxon>
        <taxon>Trichomeriaceae</taxon>
        <taxon>Lithohypha</taxon>
    </lineage>
</organism>
<feature type="compositionally biased region" description="Basic and acidic residues" evidence="1">
    <location>
        <begin position="117"/>
        <end position="134"/>
    </location>
</feature>
<feature type="region of interest" description="Disordered" evidence="1">
    <location>
        <begin position="210"/>
        <end position="333"/>
    </location>
</feature>
<sequence length="349" mass="38178">MPLFDSFASGATGAESRTQQTFARKPPSRGSWATTNSKQMLRNYDRSPVTSPTSTPPLSRSNSSSSVNSIQSEPAWPSNRHTSTQYDLPRKQSGGSTPHGQSDKKKKKGGLKTWLFGEKDGYEKAKKKKQDNERIVLGSSHAAKVKARMATDPQYQEFLKKHQKPNVKTANIVGDNPSSYSTAAQHEMRYPHSGPPQVHTLDLPALSKIESLDEADDTPDPFESRRREWTNAEEHNLRDIPEIRSRGSSRVASPIHSRESSPNGRLTSGVAAATRPALGSSRSSWTGAGQYQRDATGRWRKSPPSGRTPGTHSGARTPTTAQAIMPQPGDMTPDLLAKSLAERLNTVGR</sequence>
<gene>
    <name evidence="2" type="ORF">LTR05_007604</name>
</gene>
<dbReference type="AlphaFoldDB" id="A0AAN7SVB9"/>